<feature type="region of interest" description="Disordered" evidence="1">
    <location>
        <begin position="332"/>
        <end position="427"/>
    </location>
</feature>
<sequence>MNVKITHYQIIDGVVFYTFLTTQNQVQFYLSNLRFHQLFALHEQLVQVKKKIPKILQQEKYNLEISLKKSQNQTPQHKEQLLNLNPEHKPVKLILAFDLPEFPKKKWFGNKSDEFIKHRADQLQKYFSELSSQVKNLYKQEQFLQKQNDFSHKIYAFIYLQINKIVNNFLVKNSKKVEDFDDFRDQQNEQQIRIAGGSLENQFKNNDWQDFIKDIQEQEKKQKQKLKDIQHNNKNPNLNQAIVSSCPIDQQQKMLFEEGNTNNYQTYMPNAIPVGAPKDLEDEKQNSLKQFYEKQKTGSYSSPSYLSDVNEIQEIDEYLEDDNDENLVKVINTDKKPKKKSSQNNHTRKSHKNSKKSDNQSHEANIKQQNNQQQQQQESSEKKHKSSQNQIFKQRRKKYSKSNEQDMISNQDLNNLLNSNSNSDEFRKNKSLSLSDYCSDSDDFDDFNQKSNNNVKKQRDYKKVNFLYEGAQSQHNRNQDNADKKKNFNKHLLNIPKTNELLAKLALAEKNRESDTKITFDLDDTDNATTEGRISTAILTPTSKSKSRQQSTVQNAQFQAIQKQIISPTFSHSSAKTQLVNNQISQKQNNQTNINVNKNNDYNNNNNDNQGDNIQQQKVLIPNQEFLKLQEQEKNLSDFQQKCQQELQAQQIYNFPSVYEHENENQI</sequence>
<evidence type="ECO:0000256" key="1">
    <source>
        <dbReference type="SAM" id="MobiDB-lite"/>
    </source>
</evidence>
<dbReference type="GO" id="GO:0035091">
    <property type="term" value="F:phosphatidylinositol binding"/>
    <property type="evidence" value="ECO:0007669"/>
    <property type="project" value="InterPro"/>
</dbReference>
<feature type="compositionally biased region" description="Low complexity" evidence="1">
    <location>
        <begin position="413"/>
        <end position="423"/>
    </location>
</feature>
<feature type="compositionally biased region" description="Low complexity" evidence="1">
    <location>
        <begin position="366"/>
        <end position="378"/>
    </location>
</feature>
<dbReference type="AlphaFoldDB" id="A0A0V0QVV9"/>
<dbReference type="EMBL" id="LDAU01000097">
    <property type="protein sequence ID" value="KRX06321.1"/>
    <property type="molecule type" value="Genomic_DNA"/>
</dbReference>
<gene>
    <name evidence="3" type="ORF">PPERSA_06292</name>
</gene>
<keyword evidence="4" id="KW-1185">Reference proteome</keyword>
<reference evidence="3 4" key="1">
    <citation type="journal article" date="2015" name="Sci. Rep.">
        <title>Genome of the facultative scuticociliatosis pathogen Pseudocohnilembus persalinus provides insight into its virulence through horizontal gene transfer.</title>
        <authorList>
            <person name="Xiong J."/>
            <person name="Wang G."/>
            <person name="Cheng J."/>
            <person name="Tian M."/>
            <person name="Pan X."/>
            <person name="Warren A."/>
            <person name="Jiang C."/>
            <person name="Yuan D."/>
            <person name="Miao W."/>
        </authorList>
    </citation>
    <scope>NUCLEOTIDE SEQUENCE [LARGE SCALE GENOMIC DNA]</scope>
    <source>
        <strain evidence="3">36N120E</strain>
    </source>
</reference>
<dbReference type="Gene3D" id="3.30.1520.10">
    <property type="entry name" value="Phox-like domain"/>
    <property type="match status" value="1"/>
</dbReference>
<feature type="region of interest" description="Disordered" evidence="1">
    <location>
        <begin position="585"/>
        <end position="612"/>
    </location>
</feature>
<feature type="compositionally biased region" description="Low complexity" evidence="1">
    <location>
        <begin position="586"/>
        <end position="612"/>
    </location>
</feature>
<dbReference type="InterPro" id="IPR001683">
    <property type="entry name" value="PX_dom"/>
</dbReference>
<feature type="domain" description="PX" evidence="2">
    <location>
        <begin position="1"/>
        <end position="177"/>
    </location>
</feature>
<proteinExistence type="predicted"/>
<dbReference type="PROSITE" id="PS50195">
    <property type="entry name" value="PX"/>
    <property type="match status" value="1"/>
</dbReference>
<organism evidence="3 4">
    <name type="scientific">Pseudocohnilembus persalinus</name>
    <name type="common">Ciliate</name>
    <dbReference type="NCBI Taxonomy" id="266149"/>
    <lineage>
        <taxon>Eukaryota</taxon>
        <taxon>Sar</taxon>
        <taxon>Alveolata</taxon>
        <taxon>Ciliophora</taxon>
        <taxon>Intramacronucleata</taxon>
        <taxon>Oligohymenophorea</taxon>
        <taxon>Scuticociliatia</taxon>
        <taxon>Philasterida</taxon>
        <taxon>Pseudocohnilembidae</taxon>
        <taxon>Pseudocohnilembus</taxon>
    </lineage>
</organism>
<feature type="compositionally biased region" description="Basic and acidic residues" evidence="1">
    <location>
        <begin position="355"/>
        <end position="365"/>
    </location>
</feature>
<dbReference type="Pfam" id="PF00787">
    <property type="entry name" value="PX"/>
    <property type="match status" value="1"/>
</dbReference>
<dbReference type="Proteomes" id="UP000054937">
    <property type="component" value="Unassembled WGS sequence"/>
</dbReference>
<evidence type="ECO:0000313" key="3">
    <source>
        <dbReference type="EMBL" id="KRX06321.1"/>
    </source>
</evidence>
<evidence type="ECO:0000259" key="2">
    <source>
        <dbReference type="PROSITE" id="PS50195"/>
    </source>
</evidence>
<evidence type="ECO:0000313" key="4">
    <source>
        <dbReference type="Proteomes" id="UP000054937"/>
    </source>
</evidence>
<name>A0A0V0QVV9_PSEPJ</name>
<comment type="caution">
    <text evidence="3">The sequence shown here is derived from an EMBL/GenBank/DDBJ whole genome shotgun (WGS) entry which is preliminary data.</text>
</comment>
<accession>A0A0V0QVV9</accession>
<dbReference type="InParanoid" id="A0A0V0QVV9"/>
<dbReference type="InterPro" id="IPR036871">
    <property type="entry name" value="PX_dom_sf"/>
</dbReference>
<dbReference type="SUPFAM" id="SSF64268">
    <property type="entry name" value="PX domain"/>
    <property type="match status" value="1"/>
</dbReference>
<feature type="compositionally biased region" description="Basic residues" evidence="1">
    <location>
        <begin position="336"/>
        <end position="354"/>
    </location>
</feature>
<protein>
    <submittedName>
        <fullName evidence="3">Phox homologous domain</fullName>
    </submittedName>
</protein>